<dbReference type="Pfam" id="PF07494">
    <property type="entry name" value="Reg_prop"/>
    <property type="match status" value="6"/>
</dbReference>
<keyword evidence="9" id="KW-1185">Reference proteome</keyword>
<dbReference type="InterPro" id="IPR001789">
    <property type="entry name" value="Sig_transdc_resp-reg_receiver"/>
</dbReference>
<proteinExistence type="predicted"/>
<dbReference type="PROSITE" id="PS50109">
    <property type="entry name" value="HIS_KIN"/>
    <property type="match status" value="1"/>
</dbReference>
<dbReference type="EC" id="2.7.13.3" evidence="2"/>
<evidence type="ECO:0000256" key="4">
    <source>
        <dbReference type="PROSITE-ProRule" id="PRU00169"/>
    </source>
</evidence>
<dbReference type="InterPro" id="IPR004358">
    <property type="entry name" value="Sig_transdc_His_kin-like_C"/>
</dbReference>
<dbReference type="InterPro" id="IPR013783">
    <property type="entry name" value="Ig-like_fold"/>
</dbReference>
<sequence>MIREILKNLLFLCLLVFATGVIANSLKFKHFGIKQGLPQATILCIYKSSDGRIWVGTQAGLSWFDGYQFHTFKAIANDSNSLKNDFIQAITEDAQGYIWVGTHNGGLSRLDPQTNQFISYLNDESNPHSISSNNVTSLLIDKQNRFWIGTNSGGLNLFYPKKQQFKHFTHNPDNPESISSNTIRSIVEDSKGHIWLALSGYPISFEKAAGISKFNPTTEKFTNFKHDPNNNNSLTSDNALSLYVDKQDNLWIGTDLAGLNFFNQATQQFTHYPDPQYQQEQQTDRTITAIIKADKNGLWLANDGAKGRLSYFDIQQKTFTDYKHNPSNHTGLNNTYVFSLLKDEHNLWVGTWWNGLNKLSLNSQKFGWLKHNPIVNDGFPNSMVAALAEDSQHQLLIGTEKAGVYRWQKQSNQFIPIAFPQPLQKKLQQVLIATIYVDSQNSLWIGTLKSGAYTFNLNTHAFKHYEYQKNNTQSIRNNSIASFLEYPKGYMWIATRGGGLSHLNIQTDEYRHFQHIPGDSKTITSNTLAPNSILLDDDLNIWFGTIGFGVNRINTQNDEITQFTQAASHHKISHNMIGALSKDKQGNIWVATYGGGIDKLSPQKNQYKLTNYNISHGFPSLSIDNLLIDDNDILWFTTVQGISRFNPQNKEIFLFDVYDGAMPSEYLLGAQFKGKNNLYIAGLQGITYFNPQDISVNRTEPSVRLNAFSLFNEDIFPTTQNQNILSKNIHYTQQVTLNHNQNIFGFSFTSLDYLDPERNQYAYKMQGFNDNWIYTPANKRFATYTNLDPGNYTFYIKASQKNGVWSSIPASIQLTIKPAPWKSWWAYSIYLISGLSLIYLFYYQRKRILIQKHKTELARQQQSIAEQKSRMAEKSNQAKSNFLAMMSHEIRTPINGVIGTVGILSDLKLTNEQRSYANIIKDCGENLLYIVNDILDLSKIEAGELSLEKAKFNLRDCIESALDIFIKEIDEKQVELLLICDDNVPQSILSDATRLRQVIVNLVGNSIKFTEKGNITIFIHCTPVNHHQCQLKFSVEDTGVGIPKEKQSLIFKAFKQADESIAKNFGGTGLGLTISQKIINSLGGEITIESDGHSGTTFHFCITVDLPESTTKINTFQASSILNKKKIFTVNSDRYLTLFYQTLFNPLLGKHKNVTGLATAKNELLDYQPDLIIINTNFPLDELKSFLIYANNHCRLSNISKVLVCTPLTAIQYKSELAELYNLIISKPLKLVHFTENLASLFLSQNEPQETLENDLSDAFAKANPMNILVAEDNAVNQKILLHSFRKLGYQPDIVSNGKEILNATKLKRYDLLLTDQQMPEMNGLDAALELRKQWSKEELRIIISSSNVVDLTDLPNHHDVVQDVLIKPFTLSSLKDCLSNCINR</sequence>
<dbReference type="Gene3D" id="3.40.50.2300">
    <property type="match status" value="1"/>
</dbReference>
<accession>A0ABV2BU76</accession>
<dbReference type="InterPro" id="IPR011047">
    <property type="entry name" value="Quinoprotein_ADH-like_sf"/>
</dbReference>
<keyword evidence="3 4" id="KW-0597">Phosphoprotein</keyword>
<feature type="modified residue" description="4-aspartylphosphate" evidence="4">
    <location>
        <position position="1316"/>
    </location>
</feature>
<dbReference type="Gene3D" id="1.10.287.130">
    <property type="match status" value="1"/>
</dbReference>
<dbReference type="PANTHER" id="PTHR43547">
    <property type="entry name" value="TWO-COMPONENT HISTIDINE KINASE"/>
    <property type="match status" value="1"/>
</dbReference>
<dbReference type="InterPro" id="IPR005467">
    <property type="entry name" value="His_kinase_dom"/>
</dbReference>
<dbReference type="CDD" id="cd17546">
    <property type="entry name" value="REC_hyHK_CKI1_RcsC-like"/>
    <property type="match status" value="1"/>
</dbReference>
<dbReference type="SUPFAM" id="SSF52172">
    <property type="entry name" value="CheY-like"/>
    <property type="match status" value="1"/>
</dbReference>
<organism evidence="8 9">
    <name type="scientific">Aliikangiella maris</name>
    <dbReference type="NCBI Taxonomy" id="3162458"/>
    <lineage>
        <taxon>Bacteria</taxon>
        <taxon>Pseudomonadati</taxon>
        <taxon>Pseudomonadota</taxon>
        <taxon>Gammaproteobacteria</taxon>
        <taxon>Oceanospirillales</taxon>
        <taxon>Pleioneaceae</taxon>
        <taxon>Aliikangiella</taxon>
    </lineage>
</organism>
<dbReference type="SUPFAM" id="SSF63829">
    <property type="entry name" value="Calcium-dependent phosphotriesterase"/>
    <property type="match status" value="1"/>
</dbReference>
<evidence type="ECO:0000313" key="9">
    <source>
        <dbReference type="Proteomes" id="UP001548189"/>
    </source>
</evidence>
<dbReference type="PRINTS" id="PR00344">
    <property type="entry name" value="BCTRLSENSOR"/>
</dbReference>
<dbReference type="PROSITE" id="PS50110">
    <property type="entry name" value="RESPONSE_REGULATORY"/>
    <property type="match status" value="1"/>
</dbReference>
<dbReference type="InterPro" id="IPR011123">
    <property type="entry name" value="Y_Y_Y"/>
</dbReference>
<dbReference type="InterPro" id="IPR015943">
    <property type="entry name" value="WD40/YVTN_repeat-like_dom_sf"/>
</dbReference>
<dbReference type="Pfam" id="PF00072">
    <property type="entry name" value="Response_reg"/>
    <property type="match status" value="1"/>
</dbReference>
<comment type="caution">
    <text evidence="8">The sequence shown here is derived from an EMBL/GenBank/DDBJ whole genome shotgun (WGS) entry which is preliminary data.</text>
</comment>
<evidence type="ECO:0000256" key="3">
    <source>
        <dbReference type="ARBA" id="ARBA00022553"/>
    </source>
</evidence>
<evidence type="ECO:0000259" key="7">
    <source>
        <dbReference type="PROSITE" id="PS50110"/>
    </source>
</evidence>
<evidence type="ECO:0000259" key="6">
    <source>
        <dbReference type="PROSITE" id="PS50109"/>
    </source>
</evidence>
<dbReference type="InterPro" id="IPR036097">
    <property type="entry name" value="HisK_dim/P_sf"/>
</dbReference>
<gene>
    <name evidence="8" type="ORF">ABVT43_10125</name>
</gene>
<dbReference type="CDD" id="cd16922">
    <property type="entry name" value="HATPase_EvgS-ArcB-TorS-like"/>
    <property type="match status" value="1"/>
</dbReference>
<dbReference type="SUPFAM" id="SSF47384">
    <property type="entry name" value="Homodimeric domain of signal transducing histidine kinase"/>
    <property type="match status" value="1"/>
</dbReference>
<dbReference type="Pfam" id="PF02518">
    <property type="entry name" value="HATPase_c"/>
    <property type="match status" value="1"/>
</dbReference>
<dbReference type="SMART" id="SM00388">
    <property type="entry name" value="HisKA"/>
    <property type="match status" value="1"/>
</dbReference>
<dbReference type="Pfam" id="PF07495">
    <property type="entry name" value="Y_Y_Y"/>
    <property type="match status" value="1"/>
</dbReference>
<dbReference type="EMBL" id="JBEVCJ010000010">
    <property type="protein sequence ID" value="MET1255483.1"/>
    <property type="molecule type" value="Genomic_DNA"/>
</dbReference>
<dbReference type="InterPro" id="IPR011110">
    <property type="entry name" value="Reg_prop"/>
</dbReference>
<dbReference type="Proteomes" id="UP001548189">
    <property type="component" value="Unassembled WGS sequence"/>
</dbReference>
<dbReference type="SMART" id="SM00387">
    <property type="entry name" value="HATPase_c"/>
    <property type="match status" value="1"/>
</dbReference>
<comment type="catalytic activity">
    <reaction evidence="1">
        <text>ATP + protein L-histidine = ADP + protein N-phospho-L-histidine.</text>
        <dbReference type="EC" id="2.7.13.3"/>
    </reaction>
</comment>
<dbReference type="SUPFAM" id="SSF55874">
    <property type="entry name" value="ATPase domain of HSP90 chaperone/DNA topoisomerase II/histidine kinase"/>
    <property type="match status" value="1"/>
</dbReference>
<evidence type="ECO:0000256" key="1">
    <source>
        <dbReference type="ARBA" id="ARBA00000085"/>
    </source>
</evidence>
<dbReference type="SMART" id="SM00448">
    <property type="entry name" value="REC"/>
    <property type="match status" value="1"/>
</dbReference>
<dbReference type="SUPFAM" id="SSF50998">
    <property type="entry name" value="Quinoprotein alcohol dehydrogenase-like"/>
    <property type="match status" value="1"/>
</dbReference>
<name>A0ABV2BU76_9GAMM</name>
<dbReference type="RefSeq" id="WP_353896069.1">
    <property type="nucleotide sequence ID" value="NZ_JBEVCJ010000010.1"/>
</dbReference>
<protein>
    <recommendedName>
        <fullName evidence="2">histidine kinase</fullName>
        <ecNumber evidence="2">2.7.13.3</ecNumber>
    </recommendedName>
</protein>
<dbReference type="InterPro" id="IPR036890">
    <property type="entry name" value="HATPase_C_sf"/>
</dbReference>
<dbReference type="PANTHER" id="PTHR43547:SF2">
    <property type="entry name" value="HYBRID SIGNAL TRANSDUCTION HISTIDINE KINASE C"/>
    <property type="match status" value="1"/>
</dbReference>
<dbReference type="Gene3D" id="2.60.40.10">
    <property type="entry name" value="Immunoglobulins"/>
    <property type="match status" value="1"/>
</dbReference>
<evidence type="ECO:0000256" key="2">
    <source>
        <dbReference type="ARBA" id="ARBA00012438"/>
    </source>
</evidence>
<dbReference type="Gene3D" id="2.130.10.10">
    <property type="entry name" value="YVTN repeat-like/Quinoprotein amine dehydrogenase"/>
    <property type="match status" value="4"/>
</dbReference>
<keyword evidence="5" id="KW-0175">Coiled coil</keyword>
<feature type="domain" description="Response regulatory" evidence="7">
    <location>
        <begin position="1267"/>
        <end position="1383"/>
    </location>
</feature>
<dbReference type="Gene3D" id="3.30.565.10">
    <property type="entry name" value="Histidine kinase-like ATPase, C-terminal domain"/>
    <property type="match status" value="1"/>
</dbReference>
<dbReference type="InterPro" id="IPR003661">
    <property type="entry name" value="HisK_dim/P_dom"/>
</dbReference>
<feature type="coiled-coil region" evidence="5">
    <location>
        <begin position="850"/>
        <end position="877"/>
    </location>
</feature>
<dbReference type="CDD" id="cd00082">
    <property type="entry name" value="HisKA"/>
    <property type="match status" value="1"/>
</dbReference>
<evidence type="ECO:0000313" key="8">
    <source>
        <dbReference type="EMBL" id="MET1255483.1"/>
    </source>
</evidence>
<dbReference type="Pfam" id="PF00512">
    <property type="entry name" value="HisKA"/>
    <property type="match status" value="1"/>
</dbReference>
<evidence type="ECO:0000256" key="5">
    <source>
        <dbReference type="SAM" id="Coils"/>
    </source>
</evidence>
<dbReference type="InterPro" id="IPR011006">
    <property type="entry name" value="CheY-like_superfamily"/>
</dbReference>
<reference evidence="8 9" key="1">
    <citation type="submission" date="2024-06" db="EMBL/GenBank/DDBJ databases">
        <authorList>
            <person name="Li F."/>
        </authorList>
    </citation>
    <scope>NUCLEOTIDE SEQUENCE [LARGE SCALE GENOMIC DNA]</scope>
    <source>
        <strain evidence="8 9">GXAS 311</strain>
    </source>
</reference>
<feature type="domain" description="Histidine kinase" evidence="6">
    <location>
        <begin position="885"/>
        <end position="1106"/>
    </location>
</feature>
<dbReference type="InterPro" id="IPR003594">
    <property type="entry name" value="HATPase_dom"/>
</dbReference>